<dbReference type="Proteomes" id="UP001335729">
    <property type="component" value="Unassembled WGS sequence"/>
</dbReference>
<proteinExistence type="predicted"/>
<accession>A0ABU7MW97</accession>
<evidence type="ECO:0000313" key="4">
    <source>
        <dbReference type="Proteomes" id="UP001335729"/>
    </source>
</evidence>
<evidence type="ECO:0000256" key="1">
    <source>
        <dbReference type="SAM" id="MobiDB-lite"/>
    </source>
</evidence>
<feature type="region of interest" description="Disordered" evidence="1">
    <location>
        <begin position="1"/>
        <end position="32"/>
    </location>
</feature>
<dbReference type="PANTHER" id="PTHR30199">
    <property type="entry name" value="MFS FAMILY TRANSPORTER, PREDICTED SUBSTRATE BENZOATE"/>
    <property type="match status" value="1"/>
</dbReference>
<reference evidence="3 4" key="1">
    <citation type="submission" date="2024-01" db="EMBL/GenBank/DDBJ databases">
        <title>Draft genome sequence of Gordonia sp. PKS22-38.</title>
        <authorList>
            <person name="Suphannarot A."/>
            <person name="Mingma R."/>
        </authorList>
    </citation>
    <scope>NUCLEOTIDE SEQUENCE [LARGE SCALE GENOMIC DNA]</scope>
    <source>
        <strain evidence="3 4">PKS22-38</strain>
    </source>
</reference>
<feature type="transmembrane region" description="Helical" evidence="2">
    <location>
        <begin position="85"/>
        <end position="104"/>
    </location>
</feature>
<dbReference type="EMBL" id="JAZDUE010000012">
    <property type="protein sequence ID" value="MEE4024518.1"/>
    <property type="molecule type" value="Genomic_DNA"/>
</dbReference>
<feature type="transmembrane region" description="Helical" evidence="2">
    <location>
        <begin position="189"/>
        <end position="206"/>
    </location>
</feature>
<sequence length="434" mass="44745">MPGASRMVASHTRPHTATAVLDPDDDRSERPAARIARPRTVLRDVGPAYLLNGVVGLIFSASGPVAIILAAGAAGDLSAAELSSWIFGVFVLNGALTAVASWVYRMPLAFAWTIPGTVLVGASLQHLAWAEVLGAFVLTGVLIAAIGLTGRVRAFMSALPTPIVMAMVAGVFLQFGVDVVTSVGTDPVVAVPVVVAFFLLSCHRALRRWMPPIIGASLVGIAAVAASGQFDLERTSSDIFAAPVVQMPEFTVRAIVELVIPLAITVIVVQNGQGVAVLRSAGHRPPVTVVTVACGVMSMLAAFIGSISTCLAGPTNAILVADGRRERQYTAALTFGLLAVLVGLFAPAFVAVMLAMPAAFIATVGGLALLGALQNAFRAAFSGGFTLGALVTFLVTVSDLTVLNIGAPFWGLVAGVVAAWLVERNDFGASESRP</sequence>
<feature type="transmembrane region" description="Helical" evidence="2">
    <location>
        <begin position="402"/>
        <end position="422"/>
    </location>
</feature>
<protein>
    <submittedName>
        <fullName evidence="3">Benzoate/H(+) symporter BenE family transporter</fullName>
    </submittedName>
</protein>
<evidence type="ECO:0000256" key="2">
    <source>
        <dbReference type="SAM" id="Phobius"/>
    </source>
</evidence>
<feature type="transmembrane region" description="Helical" evidence="2">
    <location>
        <begin position="289"/>
        <end position="315"/>
    </location>
</feature>
<feature type="transmembrane region" description="Helical" evidence="2">
    <location>
        <begin position="155"/>
        <end position="177"/>
    </location>
</feature>
<name>A0ABU7MW97_9ACTN</name>
<dbReference type="InterPro" id="IPR004711">
    <property type="entry name" value="Benzoate_Transporter"/>
</dbReference>
<organism evidence="3 4">
    <name type="scientific">Gordonia prachuapensis</name>
    <dbReference type="NCBI Taxonomy" id="3115651"/>
    <lineage>
        <taxon>Bacteria</taxon>
        <taxon>Bacillati</taxon>
        <taxon>Actinomycetota</taxon>
        <taxon>Actinomycetes</taxon>
        <taxon>Mycobacteriales</taxon>
        <taxon>Gordoniaceae</taxon>
        <taxon>Gordonia</taxon>
    </lineage>
</organism>
<feature type="transmembrane region" description="Helical" evidence="2">
    <location>
        <begin position="376"/>
        <end position="396"/>
    </location>
</feature>
<keyword evidence="2" id="KW-1133">Transmembrane helix</keyword>
<keyword evidence="4" id="KW-1185">Reference proteome</keyword>
<keyword evidence="2" id="KW-0812">Transmembrane</keyword>
<comment type="caution">
    <text evidence="3">The sequence shown here is derived from an EMBL/GenBank/DDBJ whole genome shotgun (WGS) entry which is preliminary data.</text>
</comment>
<feature type="transmembrane region" description="Helical" evidence="2">
    <location>
        <begin position="124"/>
        <end position="148"/>
    </location>
</feature>
<feature type="transmembrane region" description="Helical" evidence="2">
    <location>
        <begin position="250"/>
        <end position="269"/>
    </location>
</feature>
<feature type="transmembrane region" description="Helical" evidence="2">
    <location>
        <begin position="49"/>
        <end position="73"/>
    </location>
</feature>
<keyword evidence="2" id="KW-0472">Membrane</keyword>
<evidence type="ECO:0000313" key="3">
    <source>
        <dbReference type="EMBL" id="MEE4024518.1"/>
    </source>
</evidence>
<gene>
    <name evidence="3" type="ORF">V1Y59_15645</name>
</gene>
<feature type="transmembrane region" description="Helical" evidence="2">
    <location>
        <begin position="335"/>
        <end position="364"/>
    </location>
</feature>
<dbReference type="Pfam" id="PF03594">
    <property type="entry name" value="BenE"/>
    <property type="match status" value="1"/>
</dbReference>
<dbReference type="PANTHER" id="PTHR30199:SF0">
    <property type="entry name" value="INNER MEMBRANE PROTEIN YDCO"/>
    <property type="match status" value="1"/>
</dbReference>